<proteinExistence type="predicted"/>
<dbReference type="Gene3D" id="3.40.50.150">
    <property type="entry name" value="Vaccinia Virus protein VP39"/>
    <property type="match status" value="1"/>
</dbReference>
<sequence>MDKYKTETLLADALADSTSPAICTTESAAITSSLNELLRRQLSQNMPVPPEPKPDTEQVGLSESLIAAVEEILSPNTLDRSTLDLKLESLFDQLHELYVSADIDPAARKRQFIGKNGLVMSPDHCVTTQKDSLRVRAYMRAVNRAIVNSVHQNDGPLHIAYPACGPFAPLLLPLIAYYQECGLYDENDLRITLIDMQQGAVASLQMLVQKMKISGFIDEVLCLDACDYHPSKPFNIVVLEAMQHGFSREGHLAIARHFAGLMQPNGIYIPQQISLSAVINTGQREYVEQWQNRKTAVCEANMLKDVINERVELGEILRLTPASLRDLPEHKLDEHFTLIECGEVVIPALKEQEGEPLLLICTRIHPDEQELIGEYDSGITHPLADLQVFINFEPSESKPGDLVVRSGDKLKFYYRLNGLPGFLATLANGNANNG</sequence>
<organism evidence="1 2">
    <name type="scientific">Litoribacillus peritrichatus</name>
    <dbReference type="NCBI Taxonomy" id="718191"/>
    <lineage>
        <taxon>Bacteria</taxon>
        <taxon>Pseudomonadati</taxon>
        <taxon>Pseudomonadota</taxon>
        <taxon>Gammaproteobacteria</taxon>
        <taxon>Oceanospirillales</taxon>
        <taxon>Oceanospirillaceae</taxon>
        <taxon>Litoribacillus</taxon>
    </lineage>
</organism>
<name>A0ABP7MFD2_9GAMM</name>
<accession>A0ABP7MFD2</accession>
<keyword evidence="2" id="KW-1185">Reference proteome</keyword>
<comment type="caution">
    <text evidence="1">The sequence shown here is derived from an EMBL/GenBank/DDBJ whole genome shotgun (WGS) entry which is preliminary data.</text>
</comment>
<reference evidence="2" key="1">
    <citation type="journal article" date="2019" name="Int. J. Syst. Evol. Microbiol.">
        <title>The Global Catalogue of Microorganisms (GCM) 10K type strain sequencing project: providing services to taxonomists for standard genome sequencing and annotation.</title>
        <authorList>
            <consortium name="The Broad Institute Genomics Platform"/>
            <consortium name="The Broad Institute Genome Sequencing Center for Infectious Disease"/>
            <person name="Wu L."/>
            <person name="Ma J."/>
        </authorList>
    </citation>
    <scope>NUCLEOTIDE SEQUENCE [LARGE SCALE GENOMIC DNA]</scope>
    <source>
        <strain evidence="2">JCM 17551</strain>
    </source>
</reference>
<dbReference type="Proteomes" id="UP001501565">
    <property type="component" value="Unassembled WGS sequence"/>
</dbReference>
<evidence type="ECO:0000313" key="1">
    <source>
        <dbReference type="EMBL" id="GAA3921763.1"/>
    </source>
</evidence>
<dbReference type="EMBL" id="BAABBN010000004">
    <property type="protein sequence ID" value="GAA3921763.1"/>
    <property type="molecule type" value="Genomic_DNA"/>
</dbReference>
<dbReference type="InterPro" id="IPR029063">
    <property type="entry name" value="SAM-dependent_MTases_sf"/>
</dbReference>
<protein>
    <submittedName>
        <fullName evidence="1">Uncharacterized protein</fullName>
    </submittedName>
</protein>
<gene>
    <name evidence="1" type="ORF">GCM10022277_17110</name>
</gene>
<dbReference type="SUPFAM" id="SSF53335">
    <property type="entry name" value="S-adenosyl-L-methionine-dependent methyltransferases"/>
    <property type="match status" value="1"/>
</dbReference>
<evidence type="ECO:0000313" key="2">
    <source>
        <dbReference type="Proteomes" id="UP001501565"/>
    </source>
</evidence>
<dbReference type="RefSeq" id="WP_344797495.1">
    <property type="nucleotide sequence ID" value="NZ_BAABBN010000004.1"/>
</dbReference>